<evidence type="ECO:0000313" key="3">
    <source>
        <dbReference type="EMBL" id="EPC63891.1"/>
    </source>
</evidence>
<dbReference type="AlphaFoldDB" id="A0A829GTE1"/>
<comment type="caution">
    <text evidence="3">The sequence shown here is derived from an EMBL/GenBank/DDBJ whole genome shotgun (WGS) entry which is preliminary data.</text>
</comment>
<accession>A0A829GTE1</accession>
<dbReference type="EMBL" id="ANJZ01000122">
    <property type="protein sequence ID" value="EPC63891.1"/>
    <property type="molecule type" value="Genomic_DNA"/>
</dbReference>
<dbReference type="PRINTS" id="PR01397">
    <property type="entry name" value="DHBDHDRGNASE"/>
</dbReference>
<dbReference type="PANTHER" id="PTHR42760:SF133">
    <property type="entry name" value="3-OXOACYL-[ACYL-CARRIER-PROTEIN] REDUCTASE"/>
    <property type="match status" value="1"/>
</dbReference>
<evidence type="ECO:0000313" key="4">
    <source>
        <dbReference type="Proteomes" id="UP000014264"/>
    </source>
</evidence>
<keyword evidence="2" id="KW-0560">Oxidoreductase</keyword>
<reference evidence="3 4" key="1">
    <citation type="journal article" date="2013" name="PLoS ONE">
        <title>Lactobacillus paracasei comparative genomics: towards species pan-genome definition and exploitation of diversity.</title>
        <authorList>
            <person name="Smokvina T."/>
            <person name="Wels M."/>
            <person name="Polka J."/>
            <person name="Chervaux C."/>
            <person name="Brisse S."/>
            <person name="Boekhorst J."/>
            <person name="van Hylckama Vlieg J.E."/>
            <person name="Siezen R.J."/>
        </authorList>
    </citation>
    <scope>NUCLEOTIDE SEQUENCE [LARGE SCALE GENOMIC DNA]</scope>
    <source>
        <strain evidence="3 4">Lpp14</strain>
    </source>
</reference>
<name>A0A829GTE1_LACPA</name>
<proteinExistence type="inferred from homology"/>
<dbReference type="GO" id="GO:0008667">
    <property type="term" value="F:2,3-dihydro-2,3-dihydroxybenzoate dehydrogenase activity"/>
    <property type="evidence" value="ECO:0007669"/>
    <property type="project" value="InterPro"/>
</dbReference>
<dbReference type="GO" id="GO:0016616">
    <property type="term" value="F:oxidoreductase activity, acting on the CH-OH group of donors, NAD or NADP as acceptor"/>
    <property type="evidence" value="ECO:0007669"/>
    <property type="project" value="TreeGrafter"/>
</dbReference>
<dbReference type="Gene3D" id="3.40.50.720">
    <property type="entry name" value="NAD(P)-binding Rossmann-like Domain"/>
    <property type="match status" value="1"/>
</dbReference>
<evidence type="ECO:0000256" key="1">
    <source>
        <dbReference type="ARBA" id="ARBA00006484"/>
    </source>
</evidence>
<dbReference type="Pfam" id="PF00106">
    <property type="entry name" value="adh_short"/>
    <property type="match status" value="1"/>
</dbReference>
<dbReference type="InterPro" id="IPR002347">
    <property type="entry name" value="SDR_fam"/>
</dbReference>
<sequence length="127" mass="13497">MKLTDKTAIITGASRGIGEAIARNFAEAGANLVLNARHEFPTELIKELEAFGHGVVTVLGSVDDPATGQQLVATALDKFGSADILVNNAGITSDMLAMRMKPEDFARVVSVNLDGTFYVSQPVFKKC</sequence>
<dbReference type="PANTHER" id="PTHR42760">
    <property type="entry name" value="SHORT-CHAIN DEHYDROGENASES/REDUCTASES FAMILY MEMBER"/>
    <property type="match status" value="1"/>
</dbReference>
<protein>
    <submittedName>
        <fullName evidence="3">3-oxoacyl-[acyl-carrier-protein] reductase FabG</fullName>
    </submittedName>
</protein>
<dbReference type="Proteomes" id="UP000014264">
    <property type="component" value="Unassembled WGS sequence"/>
</dbReference>
<dbReference type="SUPFAM" id="SSF51735">
    <property type="entry name" value="NAD(P)-binding Rossmann-fold domains"/>
    <property type="match status" value="1"/>
</dbReference>
<comment type="similarity">
    <text evidence="1">Belongs to the short-chain dehydrogenases/reductases (SDR) family.</text>
</comment>
<dbReference type="GO" id="GO:0019290">
    <property type="term" value="P:siderophore biosynthetic process"/>
    <property type="evidence" value="ECO:0007669"/>
    <property type="project" value="InterPro"/>
</dbReference>
<dbReference type="InterPro" id="IPR003560">
    <property type="entry name" value="DHB_DH"/>
</dbReference>
<evidence type="ECO:0000256" key="2">
    <source>
        <dbReference type="ARBA" id="ARBA00023002"/>
    </source>
</evidence>
<gene>
    <name evidence="3" type="ORF">Lpp14_04659</name>
</gene>
<dbReference type="InterPro" id="IPR036291">
    <property type="entry name" value="NAD(P)-bd_dom_sf"/>
</dbReference>
<organism evidence="3 4">
    <name type="scientific">Lacticaseibacillus paracasei subsp. paracasei Lpp14</name>
    <dbReference type="NCBI Taxonomy" id="1256204"/>
    <lineage>
        <taxon>Bacteria</taxon>
        <taxon>Bacillati</taxon>
        <taxon>Bacillota</taxon>
        <taxon>Bacilli</taxon>
        <taxon>Lactobacillales</taxon>
        <taxon>Lactobacillaceae</taxon>
        <taxon>Lacticaseibacillus</taxon>
    </lineage>
</organism>